<keyword evidence="1" id="KW-0472">Membrane</keyword>
<evidence type="ECO:0000259" key="2">
    <source>
        <dbReference type="Pfam" id="PF01757"/>
    </source>
</evidence>
<evidence type="ECO:0000313" key="3">
    <source>
        <dbReference type="EMBL" id="GMA86756.1"/>
    </source>
</evidence>
<proteinExistence type="predicted"/>
<dbReference type="InterPro" id="IPR050879">
    <property type="entry name" value="Acyltransferase_3"/>
</dbReference>
<dbReference type="EMBL" id="BSUZ01000001">
    <property type="protein sequence ID" value="GMA86756.1"/>
    <property type="molecule type" value="Genomic_DNA"/>
</dbReference>
<feature type="transmembrane region" description="Helical" evidence="1">
    <location>
        <begin position="12"/>
        <end position="34"/>
    </location>
</feature>
<evidence type="ECO:0000313" key="4">
    <source>
        <dbReference type="Proteomes" id="UP001157017"/>
    </source>
</evidence>
<keyword evidence="1" id="KW-1133">Transmembrane helix</keyword>
<protein>
    <recommendedName>
        <fullName evidence="2">Acyltransferase 3 domain-containing protein</fullName>
    </recommendedName>
</protein>
<comment type="caution">
    <text evidence="3">The sequence shown here is derived from an EMBL/GenBank/DDBJ whole genome shotgun (WGS) entry which is preliminary data.</text>
</comment>
<gene>
    <name evidence="3" type="ORF">GCM10025868_20060</name>
</gene>
<sequence>MLYHAGVPRLTGGYVGVDVFFVLSGFLITGLLLREATATGTVSISGFYARRARRILPASLLVILATVVASVVLLNFVRAGQVLSDARWATAFMANLHFAATGTDYLQADVPPRRCSTTGRWPSRSSSTSSGRCSCCSSRSSRRAAWSGARSVW</sequence>
<evidence type="ECO:0000256" key="1">
    <source>
        <dbReference type="SAM" id="Phobius"/>
    </source>
</evidence>
<dbReference type="PANTHER" id="PTHR23028:SF53">
    <property type="entry name" value="ACYL_TRANSF_3 DOMAIN-CONTAINING PROTEIN"/>
    <property type="match status" value="1"/>
</dbReference>
<feature type="transmembrane region" description="Helical" evidence="1">
    <location>
        <begin position="55"/>
        <end position="77"/>
    </location>
</feature>
<dbReference type="Proteomes" id="UP001157017">
    <property type="component" value="Unassembled WGS sequence"/>
</dbReference>
<dbReference type="PANTHER" id="PTHR23028">
    <property type="entry name" value="ACETYLTRANSFERASE"/>
    <property type="match status" value="1"/>
</dbReference>
<reference evidence="4" key="1">
    <citation type="journal article" date="2019" name="Int. J. Syst. Evol. Microbiol.">
        <title>The Global Catalogue of Microorganisms (GCM) 10K type strain sequencing project: providing services to taxonomists for standard genome sequencing and annotation.</title>
        <authorList>
            <consortium name="The Broad Institute Genomics Platform"/>
            <consortium name="The Broad Institute Genome Sequencing Center for Infectious Disease"/>
            <person name="Wu L."/>
            <person name="Ma J."/>
        </authorList>
    </citation>
    <scope>NUCLEOTIDE SEQUENCE [LARGE SCALE GENOMIC DNA]</scope>
    <source>
        <strain evidence="4">NBRC 108730</strain>
    </source>
</reference>
<accession>A0ABQ6JEX2</accession>
<keyword evidence="1" id="KW-0812">Transmembrane</keyword>
<dbReference type="Pfam" id="PF01757">
    <property type="entry name" value="Acyl_transf_3"/>
    <property type="match status" value="1"/>
</dbReference>
<feature type="domain" description="Acyltransferase 3" evidence="2">
    <location>
        <begin position="11"/>
        <end position="88"/>
    </location>
</feature>
<organism evidence="3 4">
    <name type="scientific">Angustibacter aerolatus</name>
    <dbReference type="NCBI Taxonomy" id="1162965"/>
    <lineage>
        <taxon>Bacteria</taxon>
        <taxon>Bacillati</taxon>
        <taxon>Actinomycetota</taxon>
        <taxon>Actinomycetes</taxon>
        <taxon>Kineosporiales</taxon>
        <taxon>Kineosporiaceae</taxon>
    </lineage>
</organism>
<keyword evidence="4" id="KW-1185">Reference proteome</keyword>
<dbReference type="InterPro" id="IPR002656">
    <property type="entry name" value="Acyl_transf_3_dom"/>
</dbReference>
<name>A0ABQ6JEX2_9ACTN</name>